<accession>A0ABN2TRV5</accession>
<reference evidence="1 2" key="1">
    <citation type="journal article" date="2019" name="Int. J. Syst. Evol. Microbiol.">
        <title>The Global Catalogue of Microorganisms (GCM) 10K type strain sequencing project: providing services to taxonomists for standard genome sequencing and annotation.</title>
        <authorList>
            <consortium name="The Broad Institute Genomics Platform"/>
            <consortium name="The Broad Institute Genome Sequencing Center for Infectious Disease"/>
            <person name="Wu L."/>
            <person name="Ma J."/>
        </authorList>
    </citation>
    <scope>NUCLEOTIDE SEQUENCE [LARGE SCALE GENOMIC DNA]</scope>
    <source>
        <strain evidence="1 2">JCM 16014</strain>
    </source>
</reference>
<dbReference type="Proteomes" id="UP001500751">
    <property type="component" value="Unassembled WGS sequence"/>
</dbReference>
<evidence type="ECO:0000313" key="1">
    <source>
        <dbReference type="EMBL" id="GAA2018887.1"/>
    </source>
</evidence>
<name>A0ABN2TRV5_9ACTN</name>
<keyword evidence="2" id="KW-1185">Reference proteome</keyword>
<sequence>MSCDAEVSEQYASIVRQYDICWLHIPVHDTRLMRCLQGIKHGKPDHDCLFWRNGPPSLQYGGEGGSFNVLHYHPWRVVMLNDVVGGDNIGMVAKPCSMLRFSPRTSQNSASRIVAYAVNEVDLLECCVGVEHFIPSMPDTAHAAMAK</sequence>
<organism evidence="1 2">
    <name type="scientific">Catenulispora yoronensis</name>
    <dbReference type="NCBI Taxonomy" id="450799"/>
    <lineage>
        <taxon>Bacteria</taxon>
        <taxon>Bacillati</taxon>
        <taxon>Actinomycetota</taxon>
        <taxon>Actinomycetes</taxon>
        <taxon>Catenulisporales</taxon>
        <taxon>Catenulisporaceae</taxon>
        <taxon>Catenulispora</taxon>
    </lineage>
</organism>
<proteinExistence type="predicted"/>
<evidence type="ECO:0000313" key="2">
    <source>
        <dbReference type="Proteomes" id="UP001500751"/>
    </source>
</evidence>
<gene>
    <name evidence="1" type="ORF">GCM10009839_13920</name>
</gene>
<dbReference type="EMBL" id="BAAAQN010000006">
    <property type="protein sequence ID" value="GAA2018887.1"/>
    <property type="molecule type" value="Genomic_DNA"/>
</dbReference>
<protein>
    <submittedName>
        <fullName evidence="1">Uncharacterized protein</fullName>
    </submittedName>
</protein>
<comment type="caution">
    <text evidence="1">The sequence shown here is derived from an EMBL/GenBank/DDBJ whole genome shotgun (WGS) entry which is preliminary data.</text>
</comment>